<sequence length="175" mass="18026">MPVQMILDLALLALVTLAGAQDLLSRRIPNRLLLVAWAVALPLQAGLGGAGLLDGLIGAGVGLLLFLPLYLLRGMAAGDVKLLATVGAFAGPAATFQIAVLAWCVGGVMALAIIVGRGHVRAALRNLRDLLRPIWLRLAGLPALPATLSRPGVGDMPYGLAIALATVAVVWARHA</sequence>
<keyword evidence="1" id="KW-0472">Membrane</keyword>
<dbReference type="Gene3D" id="1.20.120.1220">
    <property type="match status" value="1"/>
</dbReference>
<dbReference type="InterPro" id="IPR000045">
    <property type="entry name" value="Prepilin_IV_endopep_pep"/>
</dbReference>
<keyword evidence="4" id="KW-1185">Reference proteome</keyword>
<keyword evidence="1" id="KW-0812">Transmembrane</keyword>
<evidence type="ECO:0000313" key="4">
    <source>
        <dbReference type="Proteomes" id="UP001204621"/>
    </source>
</evidence>
<evidence type="ECO:0000259" key="2">
    <source>
        <dbReference type="Pfam" id="PF01478"/>
    </source>
</evidence>
<dbReference type="EMBL" id="JANUGU010000003">
    <property type="protein sequence ID" value="MCS0658905.1"/>
    <property type="molecule type" value="Genomic_DNA"/>
</dbReference>
<feature type="transmembrane region" description="Helical" evidence="1">
    <location>
        <begin position="82"/>
        <end position="115"/>
    </location>
</feature>
<name>A0ABT2CY49_9BURK</name>
<dbReference type="Proteomes" id="UP001204621">
    <property type="component" value="Unassembled WGS sequence"/>
</dbReference>
<comment type="caution">
    <text evidence="3">The sequence shown here is derived from an EMBL/GenBank/DDBJ whole genome shotgun (WGS) entry which is preliminary data.</text>
</comment>
<keyword evidence="1" id="KW-1133">Transmembrane helix</keyword>
<reference evidence="3 4" key="1">
    <citation type="submission" date="2022-08" db="EMBL/GenBank/DDBJ databases">
        <title>Reclassification of Massilia species as members of the genera Telluria, Duganella, Pseudoduganella, Mokoshia gen. nov. and Zemynaea gen. nov. using orthogonal and non-orthogonal genome-based approaches.</title>
        <authorList>
            <person name="Bowman J.P."/>
        </authorList>
    </citation>
    <scope>NUCLEOTIDE SEQUENCE [LARGE SCALE GENOMIC DNA]</scope>
    <source>
        <strain evidence="3 4">JCM 31606</strain>
    </source>
</reference>
<evidence type="ECO:0000313" key="3">
    <source>
        <dbReference type="EMBL" id="MCS0658905.1"/>
    </source>
</evidence>
<feature type="domain" description="Prepilin type IV endopeptidase peptidase" evidence="2">
    <location>
        <begin position="10"/>
        <end position="111"/>
    </location>
</feature>
<evidence type="ECO:0000256" key="1">
    <source>
        <dbReference type="SAM" id="Phobius"/>
    </source>
</evidence>
<accession>A0ABT2CY49</accession>
<protein>
    <submittedName>
        <fullName evidence="3">A24 family peptidase</fullName>
    </submittedName>
</protein>
<feature type="transmembrane region" description="Helical" evidence="1">
    <location>
        <begin position="156"/>
        <end position="172"/>
    </location>
</feature>
<proteinExistence type="predicted"/>
<dbReference type="Pfam" id="PF01478">
    <property type="entry name" value="Peptidase_A24"/>
    <property type="match status" value="1"/>
</dbReference>
<gene>
    <name evidence="3" type="ORF">NX778_12610</name>
</gene>
<feature type="transmembrane region" description="Helical" evidence="1">
    <location>
        <begin position="49"/>
        <end position="70"/>
    </location>
</feature>
<organism evidence="3 4">
    <name type="scientific">Massilia terrae</name>
    <dbReference type="NCBI Taxonomy" id="1811224"/>
    <lineage>
        <taxon>Bacteria</taxon>
        <taxon>Pseudomonadati</taxon>
        <taxon>Pseudomonadota</taxon>
        <taxon>Betaproteobacteria</taxon>
        <taxon>Burkholderiales</taxon>
        <taxon>Oxalobacteraceae</taxon>
        <taxon>Telluria group</taxon>
        <taxon>Massilia</taxon>
    </lineage>
</organism>
<dbReference type="RefSeq" id="WP_258812089.1">
    <property type="nucleotide sequence ID" value="NZ_JANUGU010000003.1"/>
</dbReference>